<reference evidence="2" key="2">
    <citation type="submission" date="2015-01" db="EMBL/GenBank/DDBJ databases">
        <title>Evolutionary Origins and Diversification of the Mycorrhizal Mutualists.</title>
        <authorList>
            <consortium name="DOE Joint Genome Institute"/>
            <consortium name="Mycorrhizal Genomics Consortium"/>
            <person name="Kohler A."/>
            <person name="Kuo A."/>
            <person name="Nagy L.G."/>
            <person name="Floudas D."/>
            <person name="Copeland A."/>
            <person name="Barry K.W."/>
            <person name="Cichocki N."/>
            <person name="Veneault-Fourrey C."/>
            <person name="LaButti K."/>
            <person name="Lindquist E.A."/>
            <person name="Lipzen A."/>
            <person name="Lundell T."/>
            <person name="Morin E."/>
            <person name="Murat C."/>
            <person name="Riley R."/>
            <person name="Ohm R."/>
            <person name="Sun H."/>
            <person name="Tunlid A."/>
            <person name="Henrissat B."/>
            <person name="Grigoriev I.V."/>
            <person name="Hibbett D.S."/>
            <person name="Martin F."/>
        </authorList>
    </citation>
    <scope>NUCLEOTIDE SEQUENCE [LARGE SCALE GENOMIC DNA]</scope>
    <source>
        <strain evidence="2">MUT 4182</strain>
    </source>
</reference>
<evidence type="ECO:0000313" key="1">
    <source>
        <dbReference type="EMBL" id="KIO28617.1"/>
    </source>
</evidence>
<dbReference type="HOGENOM" id="CLU_1403371_0_0_1"/>
<dbReference type="OrthoDB" id="10443938at2759"/>
<keyword evidence="2" id="KW-1185">Reference proteome</keyword>
<dbReference type="EMBL" id="KN822992">
    <property type="protein sequence ID" value="KIO28617.1"/>
    <property type="molecule type" value="Genomic_DNA"/>
</dbReference>
<name>A0A0C3M4K3_9AGAM</name>
<reference evidence="1 2" key="1">
    <citation type="submission" date="2014-04" db="EMBL/GenBank/DDBJ databases">
        <authorList>
            <consortium name="DOE Joint Genome Institute"/>
            <person name="Kuo A."/>
            <person name="Girlanda M."/>
            <person name="Perotto S."/>
            <person name="Kohler A."/>
            <person name="Nagy L.G."/>
            <person name="Floudas D."/>
            <person name="Copeland A."/>
            <person name="Barry K.W."/>
            <person name="Cichocki N."/>
            <person name="Veneault-Fourrey C."/>
            <person name="LaButti K."/>
            <person name="Lindquist E.A."/>
            <person name="Lipzen A."/>
            <person name="Lundell T."/>
            <person name="Morin E."/>
            <person name="Murat C."/>
            <person name="Sun H."/>
            <person name="Tunlid A."/>
            <person name="Henrissat B."/>
            <person name="Grigoriev I.V."/>
            <person name="Hibbett D.S."/>
            <person name="Martin F."/>
            <person name="Nordberg H.P."/>
            <person name="Cantor M.N."/>
            <person name="Hua S.X."/>
        </authorList>
    </citation>
    <scope>NUCLEOTIDE SEQUENCE [LARGE SCALE GENOMIC DNA]</scope>
    <source>
        <strain evidence="1 2">MUT 4182</strain>
    </source>
</reference>
<sequence length="194" mass="20466">MSYISDLISDDLVFTGGGGGEECEMFIVSVKKQAFKAGKATDGTWSAQFAGTCFAGAALRWYDDLDDATQNDWGLLRKALLARYAPSKSESGISIAAPLPAAPPPTHHLSISELSLSSPAKIGRIRIHPDNAAAGAYVSNVLNPSGHFLSTSVLAQSLEVQIIPCKGPQNVVLMVESIRPVSDPSIARNKVGIT</sequence>
<protein>
    <recommendedName>
        <fullName evidence="3">Retrotransposon gag domain-containing protein</fullName>
    </recommendedName>
</protein>
<dbReference type="Proteomes" id="UP000054248">
    <property type="component" value="Unassembled WGS sequence"/>
</dbReference>
<organism evidence="1 2">
    <name type="scientific">Tulasnella calospora MUT 4182</name>
    <dbReference type="NCBI Taxonomy" id="1051891"/>
    <lineage>
        <taxon>Eukaryota</taxon>
        <taxon>Fungi</taxon>
        <taxon>Dikarya</taxon>
        <taxon>Basidiomycota</taxon>
        <taxon>Agaricomycotina</taxon>
        <taxon>Agaricomycetes</taxon>
        <taxon>Cantharellales</taxon>
        <taxon>Tulasnellaceae</taxon>
        <taxon>Tulasnella</taxon>
    </lineage>
</organism>
<accession>A0A0C3M4K3</accession>
<dbReference type="AlphaFoldDB" id="A0A0C3M4K3"/>
<evidence type="ECO:0008006" key="3">
    <source>
        <dbReference type="Google" id="ProtNLM"/>
    </source>
</evidence>
<evidence type="ECO:0000313" key="2">
    <source>
        <dbReference type="Proteomes" id="UP000054248"/>
    </source>
</evidence>
<gene>
    <name evidence="1" type="ORF">M407DRAFT_22203</name>
</gene>
<proteinExistence type="predicted"/>